<keyword evidence="2" id="KW-0186">Copper</keyword>
<reference evidence="5" key="2">
    <citation type="submission" date="2020-11" db="EMBL/GenBank/DDBJ databases">
        <title>Whole genome sequencing of Colletotrichum sp.</title>
        <authorList>
            <person name="Li H."/>
        </authorList>
    </citation>
    <scope>NUCLEOTIDE SEQUENCE</scope>
    <source>
        <strain evidence="5">CkLH20</strain>
    </source>
</reference>
<feature type="signal peptide" evidence="3">
    <location>
        <begin position="1"/>
        <end position="17"/>
    </location>
</feature>
<protein>
    <recommendedName>
        <fullName evidence="4">Tyrosinase copper-binding domain-containing protein</fullName>
    </recommendedName>
</protein>
<gene>
    <name evidence="5" type="ORF">CkaCkLH20_09444</name>
</gene>
<name>A0A9P6HYU3_9PEZI</name>
<sequence>MLFSHLSFLLGLAGAAALTYPDPARCTAPVVRREWRDLSEENRQSYIDAVLCLKTKPSKIDLPTSLYDDFPFVHQKYNEIIHGIATFLPWHRYFTVVYENALHECGYEGSVPYWDWTRDPMEFYKSPVFADQFGFGYDGSDNKTETLADGRLLRCVTAGPFKDLRPSYIAVSLKELVEEEHCLFRNLVDGDNEASARAAEYFNSTAIAAVQTETTYEDYRWKLEGGPHGIIHSSIGGDMTPTTSPNEPLFFLHHAQIDRIWSQWQDMDIEAREYDYAGPTIHAGKPR</sequence>
<dbReference type="SUPFAM" id="SSF48056">
    <property type="entry name" value="Di-copper centre-containing domain"/>
    <property type="match status" value="1"/>
</dbReference>
<dbReference type="OrthoDB" id="6132182at2759"/>
<comment type="caution">
    <text evidence="5">The sequence shown here is derived from an EMBL/GenBank/DDBJ whole genome shotgun (WGS) entry which is preliminary data.</text>
</comment>
<keyword evidence="3" id="KW-0732">Signal</keyword>
<dbReference type="InterPro" id="IPR002227">
    <property type="entry name" value="Tyrosinase_Cu-bd"/>
</dbReference>
<proteinExistence type="predicted"/>
<dbReference type="GO" id="GO:0046872">
    <property type="term" value="F:metal ion binding"/>
    <property type="evidence" value="ECO:0007669"/>
    <property type="project" value="UniProtKB-KW"/>
</dbReference>
<organism evidence="5 6">
    <name type="scientific">Colletotrichum karsti</name>
    <dbReference type="NCBI Taxonomy" id="1095194"/>
    <lineage>
        <taxon>Eukaryota</taxon>
        <taxon>Fungi</taxon>
        <taxon>Dikarya</taxon>
        <taxon>Ascomycota</taxon>
        <taxon>Pezizomycotina</taxon>
        <taxon>Sordariomycetes</taxon>
        <taxon>Hypocreomycetidae</taxon>
        <taxon>Glomerellales</taxon>
        <taxon>Glomerellaceae</taxon>
        <taxon>Colletotrichum</taxon>
        <taxon>Colletotrichum boninense species complex</taxon>
    </lineage>
</organism>
<evidence type="ECO:0000313" key="5">
    <source>
        <dbReference type="EMBL" id="KAF9872934.1"/>
    </source>
</evidence>
<evidence type="ECO:0000313" key="6">
    <source>
        <dbReference type="Proteomes" id="UP000781932"/>
    </source>
</evidence>
<evidence type="ECO:0000256" key="2">
    <source>
        <dbReference type="ARBA" id="ARBA00023008"/>
    </source>
</evidence>
<dbReference type="PANTHER" id="PTHR11474:SF126">
    <property type="entry name" value="TYROSINASE-LIKE PROTEIN TYR-1-RELATED"/>
    <property type="match status" value="1"/>
</dbReference>
<dbReference type="RefSeq" id="XP_038742395.1">
    <property type="nucleotide sequence ID" value="XM_038892159.1"/>
</dbReference>
<accession>A0A9P6HYU3</accession>
<dbReference type="PANTHER" id="PTHR11474">
    <property type="entry name" value="TYROSINASE FAMILY MEMBER"/>
    <property type="match status" value="1"/>
</dbReference>
<dbReference type="Gene3D" id="1.10.1280.10">
    <property type="entry name" value="Di-copper center containing domain from catechol oxidase"/>
    <property type="match status" value="1"/>
</dbReference>
<dbReference type="InterPro" id="IPR008922">
    <property type="entry name" value="Di-copper_centre_dom_sf"/>
</dbReference>
<dbReference type="InterPro" id="IPR050316">
    <property type="entry name" value="Tyrosinase/Hemocyanin"/>
</dbReference>
<dbReference type="AlphaFoldDB" id="A0A9P6HYU3"/>
<keyword evidence="1" id="KW-0479">Metal-binding</keyword>
<reference evidence="5" key="1">
    <citation type="submission" date="2020-03" db="EMBL/GenBank/DDBJ databases">
        <authorList>
            <person name="He L."/>
        </authorList>
    </citation>
    <scope>NUCLEOTIDE SEQUENCE</scope>
    <source>
        <strain evidence="5">CkLH20</strain>
    </source>
</reference>
<dbReference type="PRINTS" id="PR00092">
    <property type="entry name" value="TYROSINASE"/>
</dbReference>
<evidence type="ECO:0000256" key="3">
    <source>
        <dbReference type="SAM" id="SignalP"/>
    </source>
</evidence>
<dbReference type="Proteomes" id="UP000781932">
    <property type="component" value="Unassembled WGS sequence"/>
</dbReference>
<evidence type="ECO:0000259" key="4">
    <source>
        <dbReference type="PROSITE" id="PS00497"/>
    </source>
</evidence>
<evidence type="ECO:0000256" key="1">
    <source>
        <dbReference type="ARBA" id="ARBA00022723"/>
    </source>
</evidence>
<dbReference type="GeneID" id="62165233"/>
<dbReference type="PROSITE" id="PS00497">
    <property type="entry name" value="TYROSINASE_1"/>
    <property type="match status" value="1"/>
</dbReference>
<dbReference type="Pfam" id="PF00264">
    <property type="entry name" value="Tyrosinase"/>
    <property type="match status" value="1"/>
</dbReference>
<dbReference type="GO" id="GO:0016491">
    <property type="term" value="F:oxidoreductase activity"/>
    <property type="evidence" value="ECO:0007669"/>
    <property type="project" value="InterPro"/>
</dbReference>
<dbReference type="EMBL" id="JAATWM020000034">
    <property type="protein sequence ID" value="KAF9872934.1"/>
    <property type="molecule type" value="Genomic_DNA"/>
</dbReference>
<feature type="chain" id="PRO_5040337931" description="Tyrosinase copper-binding domain-containing protein" evidence="3">
    <location>
        <begin position="18"/>
        <end position="287"/>
    </location>
</feature>
<keyword evidence="6" id="KW-1185">Reference proteome</keyword>
<feature type="domain" description="Tyrosinase copper-binding" evidence="4">
    <location>
        <begin position="82"/>
        <end position="99"/>
    </location>
</feature>